<comment type="similarity">
    <text evidence="1">Belongs to the VPS13 family.</text>
</comment>
<feature type="region of interest" description="Disordered" evidence="4">
    <location>
        <begin position="2546"/>
        <end position="2570"/>
    </location>
</feature>
<feature type="domain" description="Vacuolar protein sorting-associated protein 13 VPS13 adaptor binding" evidence="6">
    <location>
        <begin position="1965"/>
        <end position="2546"/>
    </location>
</feature>
<accession>A0A1E7FXS7</accession>
<dbReference type="Pfam" id="PF25036">
    <property type="entry name" value="VPS13_VAB"/>
    <property type="match status" value="1"/>
</dbReference>
<reference evidence="7 8" key="1">
    <citation type="submission" date="2016-09" db="EMBL/GenBank/DDBJ databases">
        <title>Extensive genetic diversity and differential bi-allelic expression allows diatom success in the polar Southern Ocean.</title>
        <authorList>
            <consortium name="DOE Joint Genome Institute"/>
            <person name="Mock T."/>
            <person name="Otillar R.P."/>
            <person name="Strauss J."/>
            <person name="Dupont C."/>
            <person name="Frickenhaus S."/>
            <person name="Maumus F."/>
            <person name="Mcmullan M."/>
            <person name="Sanges R."/>
            <person name="Schmutz J."/>
            <person name="Toseland A."/>
            <person name="Valas R."/>
            <person name="Veluchamy A."/>
            <person name="Ward B.J."/>
            <person name="Allen A."/>
            <person name="Barry K."/>
            <person name="Falciatore A."/>
            <person name="Ferrante M."/>
            <person name="Fortunato A.E."/>
            <person name="Gloeckner G."/>
            <person name="Gruber A."/>
            <person name="Hipkin R."/>
            <person name="Janech M."/>
            <person name="Kroth P."/>
            <person name="Leese F."/>
            <person name="Lindquist E."/>
            <person name="Lyon B.R."/>
            <person name="Martin J."/>
            <person name="Mayer C."/>
            <person name="Parker M."/>
            <person name="Quesneville H."/>
            <person name="Raymond J."/>
            <person name="Uhlig C."/>
            <person name="Valentin K.U."/>
            <person name="Worden A.Z."/>
            <person name="Armbrust E.V."/>
            <person name="Bowler C."/>
            <person name="Green B."/>
            <person name="Moulton V."/>
            <person name="Van Oosterhout C."/>
            <person name="Grigoriev I."/>
        </authorList>
    </citation>
    <scope>NUCLEOTIDE SEQUENCE [LARGE SCALE GENOMIC DNA]</scope>
    <source>
        <strain evidence="7 8">CCMP1102</strain>
    </source>
</reference>
<organism evidence="7 8">
    <name type="scientific">Fragilariopsis cylindrus CCMP1102</name>
    <dbReference type="NCBI Taxonomy" id="635003"/>
    <lineage>
        <taxon>Eukaryota</taxon>
        <taxon>Sar</taxon>
        <taxon>Stramenopiles</taxon>
        <taxon>Ochrophyta</taxon>
        <taxon>Bacillariophyta</taxon>
        <taxon>Bacillariophyceae</taxon>
        <taxon>Bacillariophycidae</taxon>
        <taxon>Bacillariales</taxon>
        <taxon>Bacillariaceae</taxon>
        <taxon>Fragilariopsis</taxon>
    </lineage>
</organism>
<protein>
    <submittedName>
        <fullName evidence="7">Uncharacterized protein</fullName>
    </submittedName>
</protein>
<dbReference type="GO" id="GO:0006869">
    <property type="term" value="P:lipid transport"/>
    <property type="evidence" value="ECO:0007669"/>
    <property type="project" value="UniProtKB-KW"/>
</dbReference>
<feature type="compositionally biased region" description="Polar residues" evidence="4">
    <location>
        <begin position="1257"/>
        <end position="1281"/>
    </location>
</feature>
<feature type="region of interest" description="Disordered" evidence="4">
    <location>
        <begin position="158"/>
        <end position="225"/>
    </location>
</feature>
<dbReference type="GO" id="GO:0006623">
    <property type="term" value="P:protein targeting to vacuole"/>
    <property type="evidence" value="ECO:0007669"/>
    <property type="project" value="TreeGrafter"/>
</dbReference>
<keyword evidence="8" id="KW-1185">Reference proteome</keyword>
<sequence length="2675" mass="301410">MAKQVIIQAVEEVIGEYVLNIDKENLKIAALRGKIKLENVQLDGDVLGGHVMGSIGLSGFGILSCWAKSVIISIPLKNLEKEVTKIELQGVHLLCVPLLPATAHQAFGAGNNLDPRCTLRTRAKRTKLVRYEKNYLQGRIHGEGPIAQRILRAVRNVEREQKKNSRKQQTKGSNSSLFSGSGIDNSTTTVSTSGRSDASSMSSFHPYDSQTETSDLDHTISDSSDVTTLPKLPRGWKVKLREKILRNMEVSVHDIHFRCEVFEGGLDFCHPDHRNKRFRRKRKDEYDQRAFAFGGTLDSFVMRTANEKWEIGSHEKTKFTEENDNLGPNPYDARHNKVHAWNNLCMYWDDDPAFLISECELIKTPGHRLSSEKFHSKIAAAMSSLVSQQEPGTKIRESLAIDGRRHGNGESKSSAAEKQRSHEYVFEGIYGQARQRTSDRTEPGPISCQFEFLPLQWDFKFRPHQYIQYTKLKSAMLSQRRFDTMLRQRPEKSPLMNPRDWWKYAFGCITTRPNSRSWNDVVQITRNRDRYIALVLKKLIKGIEGSGFHRGLSESESLELLELEDLLPIEALLSFHLLALRQYTEKTEDVESSKNTENQVEKEKKLRPSPSRGRILGRGSLTRIFTRSRSKSQSKNISEMGFVPIPDPPPIASLSSTYSIPPEAPVTRPKGPSTLLEAMTMRLGRKVWFVHYKIYHITFTITLLSASNQETVRLRLETAGTIKFFGRGKLDYFFDVTRFQASDCQNKNDKEGTILAIHPPHVHESPREGDDESIDLSVDLALTPSFTGDNLKQTTAFMDLPPPGVVCRLAAARDKGLTKLSFSAHPATLMWTRQCFDAVAEFFGAPSTKMQTELTSHLKHAATPLARKAQLAFLSQSTLLIHLNIAAPKIWIPLLSEATGGALFFDAGNLRYCYNKQDGQTDVSWNLEASDIQVSYARWQLSEIQERMSNPFSSSSFAESLKQGITSIIRPIQINAFGGVQERKLVTEIASGESLKYNGSVRFLDISISAIALNLVDAEVLARAIGKWYSQGLLSVRGRVSSKVKSRYEDQAAFSTTYELHERAARNFQSRNSTPQCLSLTVEKLEIALEGHSKFNFSDEKSIESHETSHFSHFGQFASPTRTYIVEVFNLCFERTKNHDIIATKLVVADASIVQLKAPSEYTPMKARHEACASQYFLSVAILHDGTIHLDEVEIDIDPVILRVTPTSLKDCTKAIRKIAELVQLITRAMERKVHEEGRKARRRDRNKMDTRRPASPTMSVTSTLTDAQSLTQRSDGTNPATKYPLDSSLIVKVTVKDGCILAGRPTFSNSASKSNQKFRNSKQPYSFAVVQLISNALVMFQSIENADASGSKTLHVSLDNLSGNVDTEFEKIPLAQASPMIGPSAAEFRLVNATENLGCPVSNDVSIDCEKLRSSLTPNDLSILISIVEIMRQRLRGLQDFAAGLDGTRTLQQNKSSLSPLLKYQKRGTGIATSIRVELQKFSFVVLRTFQSRYGAPEFLSFNLNQLKATLSGCVSALSGECTTDISVGFYNSEVSEWEHAVEPFPMKLSVDQMPNELILDCSTEKQIQLNLTGIFLRDFSELDFGSLQKQRTKETSYALTPSALSQVGLRRATESHLVEVRNFTGIDIIIDLDESEGPYVRRAGVKFDSFGPGLIKDRCCATFDSLIDNMDPRQNFETSKLCLKIPASSASIIGERDTIIDLPVASLAGESTTIHLLRPDSLLHNSSHHLAPETQENESVSEIPDIQENDDHSLLTFNSISPNYAYYHAEPVVEWCMQNQRLRSNMIDMYSLDKGSDLLSSSFWSPEEDYNVESIGLVQGTQGLDATCDGALDENVKEVQHLALVGTPRAHQEFKPLKSNWLRPYLKNDSPEWTDMTCILRMARERVMLPDNNWMWVNDWTVGVSGEFEESSDADGYEYSADFETFTRTRRFYTRGDSCRRRRWTRTRIVKPPPLFDPRRHLKIVWKTFLDKMGNFKIDVKSHVTIHNSTSTKLFFFVYSPSWNEEKLIGSAEQNKEISVPILLASAVYLRVAKKRSNRSSSCLNDFDASNRIMMLPTSYDSDSLTRTSIKLNDVSETHLHFILNVKSNKGIVDIFVEPVLKVVNLLPCQLECHFGEVLRPSESRQVDNRSVLSRGKKFRIANVETMQVASGKEGKCVALNPGSKPHISLRVPGYRWSAWQRIVNKKANSLTWRPTEAEEDIHIYANREDTEDYAEEFKTIVRFDRLGKSGDPLVLIISVEAGHSPTLRVYSQYWVVDKTRFGCRFCDSFSDLMGTVADSEYSRRSYLPKGDILDSSLQKDLSIQGHQWSVGMSGMSLYFSLREKIAISIETGSDYDRYPKYAKRTKSKWTSPMDISNVMPKTVFSVDEVSGPRRFELAMSVTVCPGIFARTKQITFIPRYQVVNLLKRELVIAQDGCLKSEMLIPSQSSAPFHWERQSLPPKVRLGVPTMEEKDTGDYAESWTNGVINIEKIGITSIRLPTAGILPTKPMIVQTEVRLATKEQNSAVVIVIWSANEKSNPLYLLRNRTKHTILCRQPLQEEQNNEHVEPVTPCGTVTTSKPTAGRQSKRQNSFECGLEITPIVRSFLGLDRIEEFVWVLRSNEVACFGFDDPEKPHILEWSYMDSEAENFNDHSEKVLVEIDAMGSSSSLKIGTKEVICQIKAEHSTKVAEF</sequence>
<feature type="region of interest" description="Disordered" evidence="4">
    <location>
        <begin position="1233"/>
        <end position="1282"/>
    </location>
</feature>
<evidence type="ECO:0000259" key="6">
    <source>
        <dbReference type="Pfam" id="PF25036"/>
    </source>
</evidence>
<dbReference type="GO" id="GO:0045053">
    <property type="term" value="P:protein retention in Golgi apparatus"/>
    <property type="evidence" value="ECO:0007669"/>
    <property type="project" value="TreeGrafter"/>
</dbReference>
<feature type="non-terminal residue" evidence="7">
    <location>
        <position position="2675"/>
    </location>
</feature>
<gene>
    <name evidence="7" type="ORF">FRACYDRAFT_179531</name>
</gene>
<feature type="compositionally biased region" description="Polar residues" evidence="4">
    <location>
        <begin position="170"/>
        <end position="213"/>
    </location>
</feature>
<feature type="compositionally biased region" description="Polar residues" evidence="4">
    <location>
        <begin position="2557"/>
        <end position="2570"/>
    </location>
</feature>
<evidence type="ECO:0000256" key="3">
    <source>
        <dbReference type="ARBA" id="ARBA00023055"/>
    </source>
</evidence>
<evidence type="ECO:0000313" key="8">
    <source>
        <dbReference type="Proteomes" id="UP000095751"/>
    </source>
</evidence>
<dbReference type="EMBL" id="KV784353">
    <property type="protein sequence ID" value="OEU22623.1"/>
    <property type="molecule type" value="Genomic_DNA"/>
</dbReference>
<dbReference type="PANTHER" id="PTHR16166:SF93">
    <property type="entry name" value="INTERMEMBRANE LIPID TRANSFER PROTEIN VPS13"/>
    <property type="match status" value="1"/>
</dbReference>
<evidence type="ECO:0000256" key="2">
    <source>
        <dbReference type="ARBA" id="ARBA00022448"/>
    </source>
</evidence>
<evidence type="ECO:0000259" key="5">
    <source>
        <dbReference type="Pfam" id="PF12624"/>
    </source>
</evidence>
<keyword evidence="3" id="KW-0445">Lipid transport</keyword>
<dbReference type="Pfam" id="PF12624">
    <property type="entry name" value="VPS13_N"/>
    <property type="match status" value="1"/>
</dbReference>
<evidence type="ECO:0000256" key="4">
    <source>
        <dbReference type="SAM" id="MobiDB-lite"/>
    </source>
</evidence>
<evidence type="ECO:0000256" key="1">
    <source>
        <dbReference type="ARBA" id="ARBA00006545"/>
    </source>
</evidence>
<evidence type="ECO:0000313" key="7">
    <source>
        <dbReference type="EMBL" id="OEU22623.1"/>
    </source>
</evidence>
<dbReference type="InterPro" id="IPR026847">
    <property type="entry name" value="VPS13"/>
</dbReference>
<dbReference type="InterPro" id="IPR009543">
    <property type="entry name" value="VPS13_VAB"/>
</dbReference>
<feature type="region of interest" description="Disordered" evidence="4">
    <location>
        <begin position="398"/>
        <end position="419"/>
    </location>
</feature>
<dbReference type="Proteomes" id="UP000095751">
    <property type="component" value="Unassembled WGS sequence"/>
</dbReference>
<dbReference type="OrthoDB" id="428159at2759"/>
<name>A0A1E7FXS7_9STRA</name>
<dbReference type="InterPro" id="IPR026854">
    <property type="entry name" value="VPS13_N"/>
</dbReference>
<proteinExistence type="inferred from homology"/>
<dbReference type="PANTHER" id="PTHR16166">
    <property type="entry name" value="VACUOLAR PROTEIN SORTING-ASSOCIATED PROTEIN VPS13"/>
    <property type="match status" value="1"/>
</dbReference>
<dbReference type="KEGG" id="fcy:FRACYDRAFT_179531"/>
<feature type="compositionally biased region" description="Basic and acidic residues" evidence="4">
    <location>
        <begin position="586"/>
        <end position="606"/>
    </location>
</feature>
<dbReference type="InParanoid" id="A0A1E7FXS7"/>
<keyword evidence="2" id="KW-0813">Transport</keyword>
<feature type="domain" description="Chorein N-terminal" evidence="5">
    <location>
        <begin position="11"/>
        <end position="598"/>
    </location>
</feature>
<feature type="region of interest" description="Disordered" evidence="4">
    <location>
        <begin position="586"/>
        <end position="616"/>
    </location>
</feature>